<evidence type="ECO:0000313" key="9">
    <source>
        <dbReference type="Proteomes" id="UP000318294"/>
    </source>
</evidence>
<evidence type="ECO:0000256" key="1">
    <source>
        <dbReference type="ARBA" id="ARBA00004651"/>
    </source>
</evidence>
<dbReference type="SUPFAM" id="SSF103473">
    <property type="entry name" value="MFS general substrate transporter"/>
    <property type="match status" value="1"/>
</dbReference>
<feature type="transmembrane region" description="Helical" evidence="6">
    <location>
        <begin position="150"/>
        <end position="175"/>
    </location>
</feature>
<dbReference type="InterPro" id="IPR020846">
    <property type="entry name" value="MFS_dom"/>
</dbReference>
<keyword evidence="4 6" id="KW-1133">Transmembrane helix</keyword>
<dbReference type="AlphaFoldDB" id="A0A554XJ71"/>
<evidence type="ECO:0000256" key="2">
    <source>
        <dbReference type="ARBA" id="ARBA00022475"/>
    </source>
</evidence>
<feature type="transmembrane region" description="Helical" evidence="6">
    <location>
        <begin position="117"/>
        <end position="138"/>
    </location>
</feature>
<evidence type="ECO:0000256" key="5">
    <source>
        <dbReference type="ARBA" id="ARBA00023136"/>
    </source>
</evidence>
<dbReference type="PANTHER" id="PTHR43124:SF3">
    <property type="entry name" value="CHLORAMPHENICOL EFFLUX PUMP RV0191"/>
    <property type="match status" value="1"/>
</dbReference>
<feature type="transmembrane region" description="Helical" evidence="6">
    <location>
        <begin position="265"/>
        <end position="288"/>
    </location>
</feature>
<evidence type="ECO:0000256" key="6">
    <source>
        <dbReference type="SAM" id="Phobius"/>
    </source>
</evidence>
<comment type="caution">
    <text evidence="8">The sequence shown here is derived from an EMBL/GenBank/DDBJ whole genome shotgun (WGS) entry which is preliminary data.</text>
</comment>
<accession>A0A554XJ71</accession>
<organism evidence="8 9">
    <name type="scientific">Tepidimonas charontis</name>
    <dbReference type="NCBI Taxonomy" id="2267262"/>
    <lineage>
        <taxon>Bacteria</taxon>
        <taxon>Pseudomonadati</taxon>
        <taxon>Pseudomonadota</taxon>
        <taxon>Betaproteobacteria</taxon>
        <taxon>Burkholderiales</taxon>
        <taxon>Tepidimonas</taxon>
    </lineage>
</organism>
<feature type="domain" description="Major facilitator superfamily (MFS) profile" evidence="7">
    <location>
        <begin position="27"/>
        <end position="409"/>
    </location>
</feature>
<reference evidence="8 9" key="1">
    <citation type="submission" date="2019-07" db="EMBL/GenBank/DDBJ databases">
        <title>Tepidimonas charontis SPSP-6 draft genome.</title>
        <authorList>
            <person name="Da Costa M.S."/>
            <person name="Froufe H.J.C."/>
            <person name="Egas C."/>
            <person name="Albuquerque L."/>
        </authorList>
    </citation>
    <scope>NUCLEOTIDE SEQUENCE [LARGE SCALE GENOMIC DNA]</scope>
    <source>
        <strain evidence="8 9">SPSP-6</strain>
    </source>
</reference>
<keyword evidence="2" id="KW-1003">Cell membrane</keyword>
<dbReference type="Proteomes" id="UP000318294">
    <property type="component" value="Unassembled WGS sequence"/>
</dbReference>
<dbReference type="Gene3D" id="1.20.1250.20">
    <property type="entry name" value="MFS general substrate transporter like domains"/>
    <property type="match status" value="1"/>
</dbReference>
<comment type="subcellular location">
    <subcellularLocation>
        <location evidence="1">Cell membrane</location>
        <topology evidence="1">Multi-pass membrane protein</topology>
    </subcellularLocation>
</comment>
<proteinExistence type="predicted"/>
<dbReference type="InterPro" id="IPR011701">
    <property type="entry name" value="MFS"/>
</dbReference>
<feature type="transmembrane region" description="Helical" evidence="6">
    <location>
        <begin position="382"/>
        <end position="405"/>
    </location>
</feature>
<feature type="transmembrane region" description="Helical" evidence="6">
    <location>
        <begin position="181"/>
        <end position="200"/>
    </location>
</feature>
<feature type="transmembrane region" description="Helical" evidence="6">
    <location>
        <begin position="65"/>
        <end position="85"/>
    </location>
</feature>
<dbReference type="EMBL" id="VJON01000004">
    <property type="protein sequence ID" value="TSE35884.1"/>
    <property type="molecule type" value="Genomic_DNA"/>
</dbReference>
<dbReference type="GO" id="GO:0022857">
    <property type="term" value="F:transmembrane transporter activity"/>
    <property type="evidence" value="ECO:0007669"/>
    <property type="project" value="InterPro"/>
</dbReference>
<feature type="transmembrane region" description="Helical" evidence="6">
    <location>
        <begin position="295"/>
        <end position="316"/>
    </location>
</feature>
<feature type="transmembrane region" description="Helical" evidence="6">
    <location>
        <begin position="25"/>
        <end position="45"/>
    </location>
</feature>
<keyword evidence="5 6" id="KW-0472">Membrane</keyword>
<sequence length="411" mass="42594">MGMSVSPPPAIASAGRPHPPWQRDATVIGLVGLAHAASHFSHLLLAPLFPIFMREFGLTFSQVGLLTSLFFLLSGVGQALSGFLVDRVGARPVLFAAIALFMGSALSTALADGYPDLLLAAVLAGLGNAPFHPVDFSILNQRVSPQRLGYAFSAHGLTGNLGWALAPVFLVGITALSHWRVAYWAAVAVYAVVWGLLWWQREHLTTEVVGRAAGATRADDLAFLRLPVVWACFGFFMLSTMTLAVVQTYASPILQAMHGVPLETAALTVTAYMLAGAVGMLAGGFVAVRVPAVDRVVAATLAAGAALLLLAATGWLGGWGSMALLAITGFAVGIGGPSRDLLIKRATPKGATGRVYGLVYSGLDTGFALAPLVFGVLMDHGWYAATLAAGAVTLALAVVAALAVGGRTRLV</sequence>
<dbReference type="GO" id="GO:0005886">
    <property type="term" value="C:plasma membrane"/>
    <property type="evidence" value="ECO:0007669"/>
    <property type="project" value="UniProtKB-SubCell"/>
</dbReference>
<dbReference type="PROSITE" id="PS50850">
    <property type="entry name" value="MFS"/>
    <property type="match status" value="1"/>
</dbReference>
<evidence type="ECO:0000256" key="3">
    <source>
        <dbReference type="ARBA" id="ARBA00022692"/>
    </source>
</evidence>
<dbReference type="PANTHER" id="PTHR43124">
    <property type="entry name" value="PURINE EFFLUX PUMP PBUE"/>
    <property type="match status" value="1"/>
</dbReference>
<dbReference type="InterPro" id="IPR036259">
    <property type="entry name" value="MFS_trans_sf"/>
</dbReference>
<evidence type="ECO:0000256" key="4">
    <source>
        <dbReference type="ARBA" id="ARBA00022989"/>
    </source>
</evidence>
<feature type="transmembrane region" description="Helical" evidence="6">
    <location>
        <begin position="322"/>
        <end position="343"/>
    </location>
</feature>
<feature type="transmembrane region" description="Helical" evidence="6">
    <location>
        <begin position="221"/>
        <end position="245"/>
    </location>
</feature>
<dbReference type="InterPro" id="IPR050189">
    <property type="entry name" value="MFS_Efflux_Transporters"/>
</dbReference>
<gene>
    <name evidence="8" type="primary">fsr</name>
    <name evidence="8" type="ORF">Tchar_00464</name>
</gene>
<evidence type="ECO:0000313" key="8">
    <source>
        <dbReference type="EMBL" id="TSE35884.1"/>
    </source>
</evidence>
<keyword evidence="3 6" id="KW-0812">Transmembrane</keyword>
<name>A0A554XJ71_9BURK</name>
<evidence type="ECO:0000259" key="7">
    <source>
        <dbReference type="PROSITE" id="PS50850"/>
    </source>
</evidence>
<keyword evidence="9" id="KW-1185">Reference proteome</keyword>
<protein>
    <submittedName>
        <fullName evidence="8">Fosmidomycin resistance protein</fullName>
    </submittedName>
</protein>
<dbReference type="Pfam" id="PF07690">
    <property type="entry name" value="MFS_1"/>
    <property type="match status" value="1"/>
</dbReference>
<feature type="transmembrane region" description="Helical" evidence="6">
    <location>
        <begin position="355"/>
        <end position="376"/>
    </location>
</feature>
<feature type="transmembrane region" description="Helical" evidence="6">
    <location>
        <begin position="92"/>
        <end position="111"/>
    </location>
</feature>